<dbReference type="SMART" id="SM00860">
    <property type="entry name" value="SMI1_KNR4"/>
    <property type="match status" value="1"/>
</dbReference>
<dbReference type="InterPro" id="IPR037883">
    <property type="entry name" value="Knr4/Smi1-like_sf"/>
</dbReference>
<accession>A0A3M8AH25</accession>
<keyword evidence="3" id="KW-1185">Reference proteome</keyword>
<dbReference type="InterPro" id="IPR018958">
    <property type="entry name" value="Knr4/Smi1-like_dom"/>
</dbReference>
<dbReference type="Pfam" id="PF14567">
    <property type="entry name" value="SUKH_5"/>
    <property type="match status" value="1"/>
</dbReference>
<proteinExistence type="predicted"/>
<organism evidence="2 3">
    <name type="scientific">Brevibacillus gelatini</name>
    <dbReference type="NCBI Taxonomy" id="1655277"/>
    <lineage>
        <taxon>Bacteria</taxon>
        <taxon>Bacillati</taxon>
        <taxon>Bacillota</taxon>
        <taxon>Bacilli</taxon>
        <taxon>Bacillales</taxon>
        <taxon>Paenibacillaceae</taxon>
        <taxon>Brevibacillus</taxon>
    </lineage>
</organism>
<protein>
    <submittedName>
        <fullName evidence="2">SMI1/KNR4 family protein</fullName>
    </submittedName>
</protein>
<dbReference type="AlphaFoldDB" id="A0A3M8AH25"/>
<evidence type="ECO:0000313" key="2">
    <source>
        <dbReference type="EMBL" id="RNB50516.1"/>
    </source>
</evidence>
<dbReference type="SUPFAM" id="SSF160631">
    <property type="entry name" value="SMI1/KNR4-like"/>
    <property type="match status" value="1"/>
</dbReference>
<feature type="domain" description="Knr4/Smi1-like" evidence="1">
    <location>
        <begin position="21"/>
        <end position="134"/>
    </location>
</feature>
<dbReference type="RefSeq" id="WP_122906946.1">
    <property type="nucleotide sequence ID" value="NZ_RHHS01000079.1"/>
</dbReference>
<name>A0A3M8AH25_9BACL</name>
<dbReference type="OrthoDB" id="5880263at2"/>
<comment type="caution">
    <text evidence="2">The sequence shown here is derived from an EMBL/GenBank/DDBJ whole genome shotgun (WGS) entry which is preliminary data.</text>
</comment>
<dbReference type="Proteomes" id="UP000268829">
    <property type="component" value="Unassembled WGS sequence"/>
</dbReference>
<gene>
    <name evidence="2" type="ORF">EDM57_22755</name>
</gene>
<sequence>MKTKQVIELIKNAKKKFFVGALSDTKISNIEEMLNVKLPDSYKWFLREYGTGGVIGVEIFGGGLRDIPTCVTETVDWRGYGLPEKFVVIENFGAGVYCLDTSRIENGECPVVDWEQDEGIGTREYDDFLTFLIERFSNR</sequence>
<reference evidence="2 3" key="1">
    <citation type="submission" date="2018-10" db="EMBL/GenBank/DDBJ databases">
        <title>Phylogenomics of Brevibacillus.</title>
        <authorList>
            <person name="Dunlap C."/>
        </authorList>
    </citation>
    <scope>NUCLEOTIDE SEQUENCE [LARGE SCALE GENOMIC DNA]</scope>
    <source>
        <strain evidence="2 3">DSM 100115</strain>
    </source>
</reference>
<dbReference type="Gene3D" id="3.40.1580.10">
    <property type="entry name" value="SMI1/KNR4-like"/>
    <property type="match status" value="1"/>
</dbReference>
<evidence type="ECO:0000313" key="3">
    <source>
        <dbReference type="Proteomes" id="UP000268829"/>
    </source>
</evidence>
<evidence type="ECO:0000259" key="1">
    <source>
        <dbReference type="SMART" id="SM00860"/>
    </source>
</evidence>
<dbReference type="EMBL" id="RHHS01000079">
    <property type="protein sequence ID" value="RNB50516.1"/>
    <property type="molecule type" value="Genomic_DNA"/>
</dbReference>